<evidence type="ECO:0000256" key="1">
    <source>
        <dbReference type="ARBA" id="ARBA00022723"/>
    </source>
</evidence>
<dbReference type="Gene3D" id="3.30.160.60">
    <property type="entry name" value="Classic Zinc Finger"/>
    <property type="match status" value="4"/>
</dbReference>
<evidence type="ECO:0000259" key="13">
    <source>
        <dbReference type="PROSITE" id="PS50804"/>
    </source>
</evidence>
<keyword evidence="7" id="KW-0804">Transcription</keyword>
<evidence type="ECO:0000256" key="6">
    <source>
        <dbReference type="ARBA" id="ARBA00023125"/>
    </source>
</evidence>
<feature type="domain" description="C2H2-type" evidence="12">
    <location>
        <begin position="367"/>
        <end position="394"/>
    </location>
</feature>
<feature type="region of interest" description="Disordered" evidence="11">
    <location>
        <begin position="231"/>
        <end position="304"/>
    </location>
</feature>
<dbReference type="AlphaFoldDB" id="A0A1U7T8S1"/>
<dbReference type="GO" id="GO:0005634">
    <property type="term" value="C:nucleus"/>
    <property type="evidence" value="ECO:0007669"/>
    <property type="project" value="UniProtKB-SubCell"/>
</dbReference>
<dbReference type="GO" id="GO:0000978">
    <property type="term" value="F:RNA polymerase II cis-regulatory region sequence-specific DNA binding"/>
    <property type="evidence" value="ECO:0007669"/>
    <property type="project" value="TreeGrafter"/>
</dbReference>
<dbReference type="OrthoDB" id="8922241at2759"/>
<feature type="compositionally biased region" description="Polar residues" evidence="11">
    <location>
        <begin position="163"/>
        <end position="184"/>
    </location>
</feature>
<evidence type="ECO:0000256" key="8">
    <source>
        <dbReference type="ARBA" id="ARBA00023242"/>
    </source>
</evidence>
<dbReference type="SMART" id="SM00431">
    <property type="entry name" value="SCAN"/>
    <property type="match status" value="1"/>
</dbReference>
<dbReference type="OMA" id="HEKITPP"/>
<dbReference type="STRING" id="1868482.ENSTSYP00000009387"/>
<keyword evidence="8 10" id="KW-0539">Nucleus</keyword>
<organism evidence="14 15">
    <name type="scientific">Carlito syrichta</name>
    <name type="common">Philippine tarsier</name>
    <name type="synonym">Tarsius syrichta</name>
    <dbReference type="NCBI Taxonomy" id="1868482"/>
    <lineage>
        <taxon>Eukaryota</taxon>
        <taxon>Metazoa</taxon>
        <taxon>Chordata</taxon>
        <taxon>Craniata</taxon>
        <taxon>Vertebrata</taxon>
        <taxon>Euteleostomi</taxon>
        <taxon>Mammalia</taxon>
        <taxon>Eutheria</taxon>
        <taxon>Euarchontoglires</taxon>
        <taxon>Primates</taxon>
        <taxon>Haplorrhini</taxon>
        <taxon>Tarsiiformes</taxon>
        <taxon>Tarsiidae</taxon>
        <taxon>Carlito</taxon>
    </lineage>
</organism>
<feature type="domain" description="C2H2-type" evidence="12">
    <location>
        <begin position="311"/>
        <end position="338"/>
    </location>
</feature>
<dbReference type="PROSITE" id="PS00028">
    <property type="entry name" value="ZINC_FINGER_C2H2_1"/>
    <property type="match status" value="4"/>
</dbReference>
<dbReference type="SUPFAM" id="SSF47353">
    <property type="entry name" value="Retrovirus capsid dimerization domain-like"/>
    <property type="match status" value="1"/>
</dbReference>
<feature type="domain" description="C2H2-type" evidence="12">
    <location>
        <begin position="395"/>
        <end position="417"/>
    </location>
</feature>
<dbReference type="GO" id="GO:0000981">
    <property type="term" value="F:DNA-binding transcription factor activity, RNA polymerase II-specific"/>
    <property type="evidence" value="ECO:0007669"/>
    <property type="project" value="TreeGrafter"/>
</dbReference>
<feature type="domain" description="C2H2-type" evidence="12">
    <location>
        <begin position="339"/>
        <end position="366"/>
    </location>
</feature>
<accession>A0A1U7T8S1</accession>
<feature type="region of interest" description="Disordered" evidence="11">
    <location>
        <begin position="163"/>
        <end position="195"/>
    </location>
</feature>
<evidence type="ECO:0000256" key="5">
    <source>
        <dbReference type="ARBA" id="ARBA00023015"/>
    </source>
</evidence>
<protein>
    <submittedName>
        <fullName evidence="15">Zinc finger and SCAN domain-containing protein 4</fullName>
    </submittedName>
</protein>
<keyword evidence="14" id="KW-1185">Reference proteome</keyword>
<evidence type="ECO:0000256" key="2">
    <source>
        <dbReference type="ARBA" id="ARBA00022737"/>
    </source>
</evidence>
<feature type="compositionally biased region" description="Polar residues" evidence="11">
    <location>
        <begin position="277"/>
        <end position="298"/>
    </location>
</feature>
<dbReference type="Gene3D" id="1.10.4020.10">
    <property type="entry name" value="DNA breaking-rejoining enzymes"/>
    <property type="match status" value="1"/>
</dbReference>
<dbReference type="GeneID" id="103256821"/>
<dbReference type="PANTHER" id="PTHR23235">
    <property type="entry name" value="KRUEPPEL-LIKE TRANSCRIPTION FACTOR"/>
    <property type="match status" value="1"/>
</dbReference>
<dbReference type="FunFam" id="1.10.4020.10:FF:000004">
    <property type="entry name" value="Zinc finger and SCAN domain containing 4"/>
    <property type="match status" value="1"/>
</dbReference>
<keyword evidence="1" id="KW-0479">Metal-binding</keyword>
<dbReference type="FunFam" id="3.30.160.60:FF:001615">
    <property type="entry name" value="Zinc finger and SCAN domain containing 4"/>
    <property type="match status" value="1"/>
</dbReference>
<evidence type="ECO:0000313" key="14">
    <source>
        <dbReference type="Proteomes" id="UP000189704"/>
    </source>
</evidence>
<sequence length="432" mass="49238">MALDLRKSLQCEPSGKNLGSENLWFKPSQELAAQKGEGIPAYSSTQFNSFQDSNNSRARQELQRLYGFFHSWLQPEKHSKDEIISQLVVEQFMISGQCNDRAIVKETWKSSGGNLEKFMEDLTDDCLKPPVLVHVYMQGQEALFSEHMPLREVIVHLTNQMSRGTSRGENMGSPSEIPQDTPLETGQEHEDKDDHNISLKTTWINNSISRQGNQIPALLIIQEENVHRSEERGFSCENPHSSKKIGLSASRSQEGSLKGPSYQKVPTKVGLGFPSRPGQSSPDPVPTHQSNEGNSTGGVHQKRSHGAPKLYKCEECPKIFRYRCHLLAHQRRHRNERPFVCAGCHKGFFQASDLNMHQIIHTRQKPFRCSVCEKSFSHKTNLRAHERIHTGEKPYMCPVCERSYRQSSTFHRHMRTHEKITLRSIPFTPETS</sequence>
<dbReference type="GO" id="GO:0008270">
    <property type="term" value="F:zinc ion binding"/>
    <property type="evidence" value="ECO:0007669"/>
    <property type="project" value="UniProtKB-KW"/>
</dbReference>
<dbReference type="FunFam" id="3.30.160.60:FF:001992">
    <property type="entry name" value="Zinc finger and SCAN domain-containing protein 4"/>
    <property type="match status" value="1"/>
</dbReference>
<evidence type="ECO:0000256" key="9">
    <source>
        <dbReference type="PROSITE-ProRule" id="PRU00042"/>
    </source>
</evidence>
<dbReference type="FunFam" id="3.30.160.60:FF:000446">
    <property type="entry name" value="Zinc finger protein"/>
    <property type="match status" value="1"/>
</dbReference>
<evidence type="ECO:0000256" key="4">
    <source>
        <dbReference type="ARBA" id="ARBA00022833"/>
    </source>
</evidence>
<keyword evidence="2" id="KW-0677">Repeat</keyword>
<keyword evidence="3 9" id="KW-0863">Zinc-finger</keyword>
<dbReference type="InterPro" id="IPR038269">
    <property type="entry name" value="SCAN_sf"/>
</dbReference>
<dbReference type="CTD" id="201516"/>
<gene>
    <name evidence="15" type="primary">ZSCAN4</name>
</gene>
<evidence type="ECO:0000259" key="12">
    <source>
        <dbReference type="PROSITE" id="PS50157"/>
    </source>
</evidence>
<evidence type="ECO:0000313" key="15">
    <source>
        <dbReference type="RefSeq" id="XP_008052773.1"/>
    </source>
</evidence>
<dbReference type="SUPFAM" id="SSF57667">
    <property type="entry name" value="beta-beta-alpha zinc fingers"/>
    <property type="match status" value="2"/>
</dbReference>
<reference evidence="15" key="1">
    <citation type="submission" date="2025-08" db="UniProtKB">
        <authorList>
            <consortium name="RefSeq"/>
        </authorList>
    </citation>
    <scope>IDENTIFICATION</scope>
</reference>
<dbReference type="Pfam" id="PF02023">
    <property type="entry name" value="SCAN"/>
    <property type="match status" value="1"/>
</dbReference>
<dbReference type="InterPro" id="IPR036236">
    <property type="entry name" value="Znf_C2H2_sf"/>
</dbReference>
<evidence type="ECO:0000256" key="7">
    <source>
        <dbReference type="ARBA" id="ARBA00023163"/>
    </source>
</evidence>
<dbReference type="KEGG" id="csyr:103256821"/>
<proteinExistence type="predicted"/>
<feature type="domain" description="SCAN box" evidence="13">
    <location>
        <begin position="46"/>
        <end position="122"/>
    </location>
</feature>
<dbReference type="FunFam" id="3.30.160.60:FF:003287">
    <property type="entry name" value="Zgc:113343"/>
    <property type="match status" value="1"/>
</dbReference>
<dbReference type="SMART" id="SM00355">
    <property type="entry name" value="ZnF_C2H2"/>
    <property type="match status" value="4"/>
</dbReference>
<dbReference type="InterPro" id="IPR013087">
    <property type="entry name" value="Znf_C2H2_type"/>
</dbReference>
<name>A0A1U7T8S1_CARSF</name>
<evidence type="ECO:0000256" key="11">
    <source>
        <dbReference type="SAM" id="MobiDB-lite"/>
    </source>
</evidence>
<comment type="subcellular location">
    <subcellularLocation>
        <location evidence="10">Nucleus</location>
    </subcellularLocation>
</comment>
<keyword evidence="4" id="KW-0862">Zinc</keyword>
<dbReference type="Pfam" id="PF00096">
    <property type="entry name" value="zf-C2H2"/>
    <property type="match status" value="4"/>
</dbReference>
<evidence type="ECO:0000256" key="3">
    <source>
        <dbReference type="ARBA" id="ARBA00022771"/>
    </source>
</evidence>
<keyword evidence="6" id="KW-0238">DNA-binding</keyword>
<dbReference type="RefSeq" id="XP_008052773.1">
    <property type="nucleotide sequence ID" value="XM_008054582.1"/>
</dbReference>
<keyword evidence="5" id="KW-0805">Transcription regulation</keyword>
<dbReference type="PANTHER" id="PTHR23235:SF142">
    <property type="entry name" value="ZINC FINGER PROTEIN 384"/>
    <property type="match status" value="1"/>
</dbReference>
<dbReference type="PROSITE" id="PS50804">
    <property type="entry name" value="SCAN_BOX"/>
    <property type="match status" value="1"/>
</dbReference>
<dbReference type="PROSITE" id="PS50157">
    <property type="entry name" value="ZINC_FINGER_C2H2_2"/>
    <property type="match status" value="4"/>
</dbReference>
<dbReference type="Proteomes" id="UP000189704">
    <property type="component" value="Unplaced"/>
</dbReference>
<feature type="compositionally biased region" description="Basic and acidic residues" evidence="11">
    <location>
        <begin position="186"/>
        <end position="195"/>
    </location>
</feature>
<dbReference type="InterPro" id="IPR003309">
    <property type="entry name" value="SCAN_dom"/>
</dbReference>
<evidence type="ECO:0000256" key="10">
    <source>
        <dbReference type="PROSITE-ProRule" id="PRU00187"/>
    </source>
</evidence>